<keyword evidence="2" id="KW-0732">Signal</keyword>
<dbReference type="EMBL" id="JARKIE010000072">
    <property type="protein sequence ID" value="KAJ7689400.1"/>
    <property type="molecule type" value="Genomic_DNA"/>
</dbReference>
<proteinExistence type="predicted"/>
<gene>
    <name evidence="3" type="ORF">B0H17DRAFT_1202293</name>
</gene>
<feature type="chain" id="PRO_5042264545" description="Hydrophobin" evidence="2">
    <location>
        <begin position="36"/>
        <end position="122"/>
    </location>
</feature>
<evidence type="ECO:0000256" key="1">
    <source>
        <dbReference type="SAM" id="MobiDB-lite"/>
    </source>
</evidence>
<name>A0AAD7DE58_MYCRO</name>
<evidence type="ECO:0000256" key="2">
    <source>
        <dbReference type="SAM" id="SignalP"/>
    </source>
</evidence>
<organism evidence="3 4">
    <name type="scientific">Mycena rosella</name>
    <name type="common">Pink bonnet</name>
    <name type="synonym">Agaricus rosellus</name>
    <dbReference type="NCBI Taxonomy" id="1033263"/>
    <lineage>
        <taxon>Eukaryota</taxon>
        <taxon>Fungi</taxon>
        <taxon>Dikarya</taxon>
        <taxon>Basidiomycota</taxon>
        <taxon>Agaricomycotina</taxon>
        <taxon>Agaricomycetes</taxon>
        <taxon>Agaricomycetidae</taxon>
        <taxon>Agaricales</taxon>
        <taxon>Marasmiineae</taxon>
        <taxon>Mycenaceae</taxon>
        <taxon>Mycena</taxon>
    </lineage>
</organism>
<sequence length="122" mass="12604">MAINQPGSCLPGAQTLTMQLSTIFAALILARATAARPPVASTPCNFPSNAPATPTTKSIPDSAAPTTDESVPNSALPLSTGAAGCLGRDVNCADVFGEGYECCPDTFCSVYFIGFGRCQYYE</sequence>
<keyword evidence="4" id="KW-1185">Reference proteome</keyword>
<dbReference type="AlphaFoldDB" id="A0AAD7DE58"/>
<reference evidence="3" key="1">
    <citation type="submission" date="2023-03" db="EMBL/GenBank/DDBJ databases">
        <title>Massive genome expansion in bonnet fungi (Mycena s.s.) driven by repeated elements and novel gene families across ecological guilds.</title>
        <authorList>
            <consortium name="Lawrence Berkeley National Laboratory"/>
            <person name="Harder C.B."/>
            <person name="Miyauchi S."/>
            <person name="Viragh M."/>
            <person name="Kuo A."/>
            <person name="Thoen E."/>
            <person name="Andreopoulos B."/>
            <person name="Lu D."/>
            <person name="Skrede I."/>
            <person name="Drula E."/>
            <person name="Henrissat B."/>
            <person name="Morin E."/>
            <person name="Kohler A."/>
            <person name="Barry K."/>
            <person name="LaButti K."/>
            <person name="Morin E."/>
            <person name="Salamov A."/>
            <person name="Lipzen A."/>
            <person name="Mereny Z."/>
            <person name="Hegedus B."/>
            <person name="Baldrian P."/>
            <person name="Stursova M."/>
            <person name="Weitz H."/>
            <person name="Taylor A."/>
            <person name="Grigoriev I.V."/>
            <person name="Nagy L.G."/>
            <person name="Martin F."/>
            <person name="Kauserud H."/>
        </authorList>
    </citation>
    <scope>NUCLEOTIDE SEQUENCE</scope>
    <source>
        <strain evidence="3">CBHHK067</strain>
    </source>
</reference>
<dbReference type="Proteomes" id="UP001221757">
    <property type="component" value="Unassembled WGS sequence"/>
</dbReference>
<evidence type="ECO:0008006" key="5">
    <source>
        <dbReference type="Google" id="ProtNLM"/>
    </source>
</evidence>
<feature type="compositionally biased region" description="Polar residues" evidence="1">
    <location>
        <begin position="42"/>
        <end position="73"/>
    </location>
</feature>
<comment type="caution">
    <text evidence="3">The sequence shown here is derived from an EMBL/GenBank/DDBJ whole genome shotgun (WGS) entry which is preliminary data.</text>
</comment>
<protein>
    <recommendedName>
        <fullName evidence="5">Hydrophobin</fullName>
    </recommendedName>
</protein>
<evidence type="ECO:0000313" key="4">
    <source>
        <dbReference type="Proteomes" id="UP001221757"/>
    </source>
</evidence>
<feature type="signal peptide" evidence="2">
    <location>
        <begin position="1"/>
        <end position="35"/>
    </location>
</feature>
<accession>A0AAD7DE58</accession>
<feature type="region of interest" description="Disordered" evidence="1">
    <location>
        <begin position="38"/>
        <end position="73"/>
    </location>
</feature>
<evidence type="ECO:0000313" key="3">
    <source>
        <dbReference type="EMBL" id="KAJ7689400.1"/>
    </source>
</evidence>